<dbReference type="InterPro" id="IPR023229">
    <property type="entry name" value="T2SS_M_periplasmic_sf"/>
</dbReference>
<keyword evidence="5" id="KW-0997">Cell inner membrane</keyword>
<comment type="caution">
    <text evidence="11">The sequence shown here is derived from an EMBL/GenBank/DDBJ whole genome shotgun (WGS) entry which is preliminary data.</text>
</comment>
<evidence type="ECO:0000313" key="12">
    <source>
        <dbReference type="Proteomes" id="UP000054773"/>
    </source>
</evidence>
<keyword evidence="7" id="KW-0653">Protein transport</keyword>
<sequence length="156" mass="17724">MIAYWQNLNDRERWMVGIAALAVVVYGFYLFIYSPLTSAVNTRTQQLEEKSETLVWMQGLKRQSGQHRPPQAIDNSKLLSVIASQLSSKPFSPFPYQLEQTGVGDIQLSFEQVPYAAILRWLWALNNDYSVTLKQIRMDKTNTPGVVKLMVLLAAA</sequence>
<name>A0A0W0TUM6_LEGER</name>
<dbReference type="OrthoDB" id="6624834at2"/>
<dbReference type="STRING" id="448.Lery_0310"/>
<protein>
    <submittedName>
        <fullName evidence="11">Putative general secretion pathway protein YghD</fullName>
    </submittedName>
</protein>
<dbReference type="Proteomes" id="UP000054773">
    <property type="component" value="Unassembled WGS sequence"/>
</dbReference>
<dbReference type="Pfam" id="PF04612">
    <property type="entry name" value="T2SSM"/>
    <property type="match status" value="1"/>
</dbReference>
<evidence type="ECO:0000256" key="7">
    <source>
        <dbReference type="ARBA" id="ARBA00022927"/>
    </source>
</evidence>
<organism evidence="11 12">
    <name type="scientific">Legionella erythra</name>
    <dbReference type="NCBI Taxonomy" id="448"/>
    <lineage>
        <taxon>Bacteria</taxon>
        <taxon>Pseudomonadati</taxon>
        <taxon>Pseudomonadota</taxon>
        <taxon>Gammaproteobacteria</taxon>
        <taxon>Legionellales</taxon>
        <taxon>Legionellaceae</taxon>
        <taxon>Legionella</taxon>
    </lineage>
</organism>
<evidence type="ECO:0000256" key="4">
    <source>
        <dbReference type="ARBA" id="ARBA00022475"/>
    </source>
</evidence>
<evidence type="ECO:0000256" key="1">
    <source>
        <dbReference type="ARBA" id="ARBA00004377"/>
    </source>
</evidence>
<keyword evidence="6 10" id="KW-0812">Transmembrane</keyword>
<evidence type="ECO:0000256" key="2">
    <source>
        <dbReference type="ARBA" id="ARBA00010637"/>
    </source>
</evidence>
<evidence type="ECO:0000256" key="6">
    <source>
        <dbReference type="ARBA" id="ARBA00022692"/>
    </source>
</evidence>
<proteinExistence type="inferred from homology"/>
<reference evidence="11 12" key="1">
    <citation type="submission" date="2015-11" db="EMBL/GenBank/DDBJ databases">
        <title>Genomic analysis of 38 Legionella species identifies large and diverse effector repertoires.</title>
        <authorList>
            <person name="Burstein D."/>
            <person name="Amaro F."/>
            <person name="Zusman T."/>
            <person name="Lifshitz Z."/>
            <person name="Cohen O."/>
            <person name="Gilbert J.A."/>
            <person name="Pupko T."/>
            <person name="Shuman H.A."/>
            <person name="Segal G."/>
        </authorList>
    </citation>
    <scope>NUCLEOTIDE SEQUENCE [LARGE SCALE GENOMIC DNA]</scope>
    <source>
        <strain evidence="11 12">SE-32A-C8</strain>
    </source>
</reference>
<evidence type="ECO:0000256" key="3">
    <source>
        <dbReference type="ARBA" id="ARBA00022448"/>
    </source>
</evidence>
<keyword evidence="8 10" id="KW-1133">Transmembrane helix</keyword>
<evidence type="ECO:0000256" key="5">
    <source>
        <dbReference type="ARBA" id="ARBA00022519"/>
    </source>
</evidence>
<evidence type="ECO:0000256" key="9">
    <source>
        <dbReference type="ARBA" id="ARBA00023136"/>
    </source>
</evidence>
<keyword evidence="9 10" id="KW-0472">Membrane</keyword>
<evidence type="ECO:0000256" key="10">
    <source>
        <dbReference type="SAM" id="Phobius"/>
    </source>
</evidence>
<dbReference type="EMBL" id="LNYA01000003">
    <property type="protein sequence ID" value="KTC99409.1"/>
    <property type="molecule type" value="Genomic_DNA"/>
</dbReference>
<keyword evidence="4" id="KW-1003">Cell membrane</keyword>
<comment type="subcellular location">
    <subcellularLocation>
        <location evidence="1">Cell inner membrane</location>
        <topology evidence="1">Single-pass membrane protein</topology>
    </subcellularLocation>
</comment>
<accession>A0A0W0TUM6</accession>
<dbReference type="InterPro" id="IPR007690">
    <property type="entry name" value="T2SS_GspM"/>
</dbReference>
<dbReference type="PATRIC" id="fig|448.7.peg.326"/>
<dbReference type="Gene3D" id="3.30.1360.100">
    <property type="entry name" value="General secretion pathway protein M, EpsM"/>
    <property type="match status" value="1"/>
</dbReference>
<dbReference type="AlphaFoldDB" id="A0A0W0TUM6"/>
<keyword evidence="12" id="KW-1185">Reference proteome</keyword>
<evidence type="ECO:0000256" key="8">
    <source>
        <dbReference type="ARBA" id="ARBA00022989"/>
    </source>
</evidence>
<dbReference type="GO" id="GO:0005886">
    <property type="term" value="C:plasma membrane"/>
    <property type="evidence" value="ECO:0007669"/>
    <property type="project" value="UniProtKB-SubCell"/>
</dbReference>
<dbReference type="SUPFAM" id="SSF103054">
    <property type="entry name" value="General secretion pathway protein M, EpsM"/>
    <property type="match status" value="1"/>
</dbReference>
<gene>
    <name evidence="11" type="primary">yghD</name>
    <name evidence="11" type="ORF">Lery_0310</name>
</gene>
<feature type="transmembrane region" description="Helical" evidence="10">
    <location>
        <begin position="14"/>
        <end position="33"/>
    </location>
</feature>
<dbReference type="GO" id="GO:0015627">
    <property type="term" value="C:type II protein secretion system complex"/>
    <property type="evidence" value="ECO:0007669"/>
    <property type="project" value="InterPro"/>
</dbReference>
<comment type="similarity">
    <text evidence="2">Belongs to the GSP M family.</text>
</comment>
<dbReference type="GO" id="GO:0015628">
    <property type="term" value="P:protein secretion by the type II secretion system"/>
    <property type="evidence" value="ECO:0007669"/>
    <property type="project" value="InterPro"/>
</dbReference>
<keyword evidence="3" id="KW-0813">Transport</keyword>
<dbReference type="RefSeq" id="WP_058525490.1">
    <property type="nucleotide sequence ID" value="NZ_CAAAHY010000001.1"/>
</dbReference>
<evidence type="ECO:0000313" key="11">
    <source>
        <dbReference type="EMBL" id="KTC99409.1"/>
    </source>
</evidence>